<feature type="transmembrane region" description="Helical" evidence="2">
    <location>
        <begin position="254"/>
        <end position="287"/>
    </location>
</feature>
<keyword evidence="1" id="KW-0175">Coiled coil</keyword>
<accession>A0AAD5H798</accession>
<gene>
    <name evidence="3" type="ORF">COHA_004499</name>
</gene>
<keyword evidence="2" id="KW-0812">Transmembrane</keyword>
<comment type="caution">
    <text evidence="3">The sequence shown here is derived from an EMBL/GenBank/DDBJ whole genome shotgun (WGS) entry which is preliminary data.</text>
</comment>
<dbReference type="AlphaFoldDB" id="A0AAD5H798"/>
<dbReference type="EMBL" id="JADXDR010000058">
    <property type="protein sequence ID" value="KAI7841972.1"/>
    <property type="molecule type" value="Genomic_DNA"/>
</dbReference>
<evidence type="ECO:0000313" key="3">
    <source>
        <dbReference type="EMBL" id="KAI7841972.1"/>
    </source>
</evidence>
<protein>
    <submittedName>
        <fullName evidence="3">Uncharacterized protein</fullName>
    </submittedName>
</protein>
<keyword evidence="4" id="KW-1185">Reference proteome</keyword>
<feature type="coiled-coil region" evidence="1">
    <location>
        <begin position="115"/>
        <end position="142"/>
    </location>
</feature>
<reference evidence="3" key="1">
    <citation type="submission" date="2020-11" db="EMBL/GenBank/DDBJ databases">
        <title>Chlorella ohadii genome sequencing and assembly.</title>
        <authorList>
            <person name="Murik O."/>
            <person name="Treves H."/>
            <person name="Kedem I."/>
            <person name="Shotland Y."/>
            <person name="Kaplan A."/>
        </authorList>
    </citation>
    <scope>NUCLEOTIDE SEQUENCE</scope>
    <source>
        <strain evidence="3">1</strain>
    </source>
</reference>
<evidence type="ECO:0000256" key="2">
    <source>
        <dbReference type="SAM" id="Phobius"/>
    </source>
</evidence>
<dbReference type="Proteomes" id="UP001205105">
    <property type="component" value="Unassembled WGS sequence"/>
</dbReference>
<keyword evidence="2" id="KW-1133">Transmembrane helix</keyword>
<evidence type="ECO:0000313" key="4">
    <source>
        <dbReference type="Proteomes" id="UP001205105"/>
    </source>
</evidence>
<evidence type="ECO:0000256" key="1">
    <source>
        <dbReference type="SAM" id="Coils"/>
    </source>
</evidence>
<keyword evidence="2" id="KW-0472">Membrane</keyword>
<feature type="transmembrane region" description="Helical" evidence="2">
    <location>
        <begin position="210"/>
        <end position="234"/>
    </location>
</feature>
<name>A0AAD5H798_9CHLO</name>
<sequence length="314" mass="34661">MPDSSSRELARRSGGSLAVGGPLGAPLRHPRLALTLVLWLLGLYLAFLARPAAITPQQELAFKAKIKEAEGVLGELALAERAYMEADMEMRQHMVWFWRWKPEARAAVEERRPAVEAAQQKLQAVEQRRDALLREAKAALGLWSATEPARWLNSPACPCSCACATEAGVEEGRELFKDSFAAGKLFAQRQSFWDTMFVIMSRREGDWLGLLLRLLLQTLANFFTGMIVAVFVFLFRLPSLIWSYSPTLWSGLAFFSLAAVAGVSVVASYLGLLFGAGAAAAYSTLWIATMQPRLEGRGAPRRLEGASSTREHEE</sequence>
<feature type="transmembrane region" description="Helical" evidence="2">
    <location>
        <begin position="32"/>
        <end position="49"/>
    </location>
</feature>
<organism evidence="3 4">
    <name type="scientific">Chlorella ohadii</name>
    <dbReference type="NCBI Taxonomy" id="2649997"/>
    <lineage>
        <taxon>Eukaryota</taxon>
        <taxon>Viridiplantae</taxon>
        <taxon>Chlorophyta</taxon>
        <taxon>core chlorophytes</taxon>
        <taxon>Trebouxiophyceae</taxon>
        <taxon>Chlorellales</taxon>
        <taxon>Chlorellaceae</taxon>
        <taxon>Chlorella clade</taxon>
        <taxon>Chlorella</taxon>
    </lineage>
</organism>
<proteinExistence type="predicted"/>